<dbReference type="KEGG" id="oxy:HCG48_25005"/>
<evidence type="ECO:0000313" key="2">
    <source>
        <dbReference type="Proteomes" id="UP000500857"/>
    </source>
</evidence>
<keyword evidence="2" id="KW-1185">Reference proteome</keyword>
<name>A0A6H1U528_9CYAN</name>
<dbReference type="EMBL" id="CP051167">
    <property type="protein sequence ID" value="QIZ73941.1"/>
    <property type="molecule type" value="Genomic_DNA"/>
</dbReference>
<reference evidence="1 2" key="1">
    <citation type="submission" date="2020-04" db="EMBL/GenBank/DDBJ databases">
        <authorList>
            <person name="Basu S."/>
            <person name="Maruthanayagam V."/>
            <person name="Chakraborty S."/>
            <person name="Pramanik A."/>
            <person name="Mukherjee J."/>
            <person name="Brink B."/>
        </authorList>
    </citation>
    <scope>NUCLEOTIDE SEQUENCE [LARGE SCALE GENOMIC DNA]</scope>
    <source>
        <strain evidence="1 2">AP17</strain>
    </source>
</reference>
<protein>
    <submittedName>
        <fullName evidence="1">Uncharacterized protein</fullName>
    </submittedName>
</protein>
<gene>
    <name evidence="1" type="ORF">HCG48_25005</name>
</gene>
<proteinExistence type="predicted"/>
<organism evidence="1 2">
    <name type="scientific">Oxynema aestuarii AP17</name>
    <dbReference type="NCBI Taxonomy" id="2064643"/>
    <lineage>
        <taxon>Bacteria</taxon>
        <taxon>Bacillati</taxon>
        <taxon>Cyanobacteriota</taxon>
        <taxon>Cyanophyceae</taxon>
        <taxon>Oscillatoriophycideae</taxon>
        <taxon>Oscillatoriales</taxon>
        <taxon>Oscillatoriaceae</taxon>
        <taxon>Oxynema</taxon>
        <taxon>Oxynema aestuarii</taxon>
    </lineage>
</organism>
<dbReference type="AlphaFoldDB" id="A0A6H1U528"/>
<accession>A0A6H1U528</accession>
<evidence type="ECO:0000313" key="1">
    <source>
        <dbReference type="EMBL" id="QIZ73941.1"/>
    </source>
</evidence>
<dbReference type="Proteomes" id="UP000500857">
    <property type="component" value="Chromosome"/>
</dbReference>
<sequence length="158" mass="18145">MVDTNIALVANKKQPNASPQCVINCVRELMAIRQGVKKLVIDDNGLVFDEYRRNLSLSGQPGVGDLFVKWVHDYQYNSQRCDRVKITPIPGDDFAEFPQDPQLANFDRSDRKWVAIARVHPQNPPILNAVDSDWKNFEFELNQHGIIVEFVCPDFQFK</sequence>